<dbReference type="GO" id="GO:0043565">
    <property type="term" value="F:sequence-specific DNA binding"/>
    <property type="evidence" value="ECO:0007669"/>
    <property type="project" value="InterPro"/>
</dbReference>
<dbReference type="InterPro" id="IPR018060">
    <property type="entry name" value="HTH_AraC"/>
</dbReference>
<dbReference type="PANTHER" id="PTHR43280:SF2">
    <property type="entry name" value="HTH-TYPE TRANSCRIPTIONAL REGULATOR EXSA"/>
    <property type="match status" value="1"/>
</dbReference>
<dbReference type="InterPro" id="IPR018062">
    <property type="entry name" value="HTH_AraC-typ_CS"/>
</dbReference>
<evidence type="ECO:0000313" key="6">
    <source>
        <dbReference type="Proteomes" id="UP000297998"/>
    </source>
</evidence>
<evidence type="ECO:0000256" key="3">
    <source>
        <dbReference type="ARBA" id="ARBA00023163"/>
    </source>
</evidence>
<evidence type="ECO:0000256" key="2">
    <source>
        <dbReference type="ARBA" id="ARBA00023125"/>
    </source>
</evidence>
<dbReference type="PRINTS" id="PR00032">
    <property type="entry name" value="HTHARAC"/>
</dbReference>
<dbReference type="SUPFAM" id="SSF46689">
    <property type="entry name" value="Homeodomain-like"/>
    <property type="match status" value="2"/>
</dbReference>
<dbReference type="InterPro" id="IPR009594">
    <property type="entry name" value="Tscrpt_reg_HTH_AraC_N"/>
</dbReference>
<reference evidence="5 6" key="1">
    <citation type="submission" date="2019-03" db="EMBL/GenBank/DDBJ databases">
        <title>Empedobacter tilapiae sp. nov., isolated from an intestine of Nile tilapia Oreochromis niloticus.</title>
        <authorList>
            <person name="Kim Y.-O."/>
            <person name="Yoon J.-H."/>
        </authorList>
    </citation>
    <scope>NUCLEOTIDE SEQUENCE [LARGE SCALE GENOMIC DNA]</scope>
    <source>
        <strain evidence="5 6">MRS2</strain>
    </source>
</reference>
<dbReference type="Pfam" id="PF12833">
    <property type="entry name" value="HTH_18"/>
    <property type="match status" value="1"/>
</dbReference>
<keyword evidence="1" id="KW-0805">Transcription regulation</keyword>
<accession>A0A4Z1BSN7</accession>
<gene>
    <name evidence="5" type="ORF">E4J94_07245</name>
</gene>
<dbReference type="EMBL" id="SRPE01000004">
    <property type="protein sequence ID" value="TGN27999.1"/>
    <property type="molecule type" value="Genomic_DNA"/>
</dbReference>
<comment type="caution">
    <text evidence="5">The sequence shown here is derived from an EMBL/GenBank/DDBJ whole genome shotgun (WGS) entry which is preliminary data.</text>
</comment>
<dbReference type="Proteomes" id="UP000297998">
    <property type="component" value="Unassembled WGS sequence"/>
</dbReference>
<evidence type="ECO:0000313" key="5">
    <source>
        <dbReference type="EMBL" id="TGN27999.1"/>
    </source>
</evidence>
<organism evidence="5 6">
    <name type="scientific">Empedobacter tilapiae</name>
    <dbReference type="NCBI Taxonomy" id="2491114"/>
    <lineage>
        <taxon>Bacteria</taxon>
        <taxon>Pseudomonadati</taxon>
        <taxon>Bacteroidota</taxon>
        <taxon>Flavobacteriia</taxon>
        <taxon>Flavobacteriales</taxon>
        <taxon>Weeksellaceae</taxon>
        <taxon>Empedobacter</taxon>
    </lineage>
</organism>
<dbReference type="AlphaFoldDB" id="A0A4Z1BSN7"/>
<sequence>MIDLFYNFHKIKTRHMEKIEHKTVYSIPYGEICLYETNVPFKGLHFNFDSPSISMMLQGEKQIKWKDEIFEFGTKKILIPEKKQTLTVDVESASLENPLKCAILSIDENFVTEFYDELTSIQNKDWLDVIGGDQNEILNYFVSEEGLLINSFFNLLNDRTSLKEKVNQLDYIFQLKMKELTYLILQSKARKLLIDLSISQNNPLFEVINYINTNFKSKIKIEELAKLACMSESKLFLKFKENFGCSPNHFIIHKRLEYAHSILSSNNQNLTISEISYRCGFNNVEYFNRKFKETFAVTPGKIRNTN</sequence>
<name>A0A4Z1BSN7_9FLAO</name>
<dbReference type="PANTHER" id="PTHR43280">
    <property type="entry name" value="ARAC-FAMILY TRANSCRIPTIONAL REGULATOR"/>
    <property type="match status" value="1"/>
</dbReference>
<dbReference type="GO" id="GO:0003700">
    <property type="term" value="F:DNA-binding transcription factor activity"/>
    <property type="evidence" value="ECO:0007669"/>
    <property type="project" value="InterPro"/>
</dbReference>
<dbReference type="PROSITE" id="PS01124">
    <property type="entry name" value="HTH_ARAC_FAMILY_2"/>
    <property type="match status" value="1"/>
</dbReference>
<keyword evidence="6" id="KW-1185">Reference proteome</keyword>
<proteinExistence type="predicted"/>
<dbReference type="PROSITE" id="PS00041">
    <property type="entry name" value="HTH_ARAC_FAMILY_1"/>
    <property type="match status" value="1"/>
</dbReference>
<dbReference type="OrthoDB" id="9779074at2"/>
<keyword evidence="3" id="KW-0804">Transcription</keyword>
<dbReference type="Gene3D" id="1.10.10.60">
    <property type="entry name" value="Homeodomain-like"/>
    <property type="match status" value="2"/>
</dbReference>
<evidence type="ECO:0000256" key="1">
    <source>
        <dbReference type="ARBA" id="ARBA00023015"/>
    </source>
</evidence>
<dbReference type="SMART" id="SM00342">
    <property type="entry name" value="HTH_ARAC"/>
    <property type="match status" value="1"/>
</dbReference>
<dbReference type="InterPro" id="IPR009057">
    <property type="entry name" value="Homeodomain-like_sf"/>
</dbReference>
<keyword evidence="2" id="KW-0238">DNA-binding</keyword>
<evidence type="ECO:0000259" key="4">
    <source>
        <dbReference type="PROSITE" id="PS01124"/>
    </source>
</evidence>
<dbReference type="Pfam" id="PF06719">
    <property type="entry name" value="AraC_N"/>
    <property type="match status" value="1"/>
</dbReference>
<feature type="domain" description="HTH araC/xylS-type" evidence="4">
    <location>
        <begin position="205"/>
        <end position="305"/>
    </location>
</feature>
<protein>
    <submittedName>
        <fullName evidence="5">Helix-turn-helix domain-containing protein</fullName>
    </submittedName>
</protein>
<dbReference type="InterPro" id="IPR020449">
    <property type="entry name" value="Tscrpt_reg_AraC-type_HTH"/>
</dbReference>